<keyword evidence="3" id="KW-0731">Sigma factor</keyword>
<feature type="domain" description="RNA polymerase sigma factor 70 region 4 type 2" evidence="7">
    <location>
        <begin position="112"/>
        <end position="162"/>
    </location>
</feature>
<keyword evidence="9" id="KW-1185">Reference proteome</keyword>
<dbReference type="InterPro" id="IPR036388">
    <property type="entry name" value="WH-like_DNA-bd_sf"/>
</dbReference>
<comment type="caution">
    <text evidence="8">The sequence shown here is derived from an EMBL/GenBank/DDBJ whole genome shotgun (WGS) entry which is preliminary data.</text>
</comment>
<dbReference type="Gene3D" id="1.10.10.10">
    <property type="entry name" value="Winged helix-like DNA-binding domain superfamily/Winged helix DNA-binding domain"/>
    <property type="match status" value="1"/>
</dbReference>
<proteinExistence type="inferred from homology"/>
<dbReference type="RefSeq" id="WP_087998406.1">
    <property type="nucleotide sequence ID" value="NZ_BMHB01000001.1"/>
</dbReference>
<keyword evidence="4" id="KW-0238">DNA-binding</keyword>
<dbReference type="GO" id="GO:0006352">
    <property type="term" value="P:DNA-templated transcription initiation"/>
    <property type="evidence" value="ECO:0007669"/>
    <property type="project" value="InterPro"/>
</dbReference>
<dbReference type="Pfam" id="PF04542">
    <property type="entry name" value="Sigma70_r2"/>
    <property type="match status" value="1"/>
</dbReference>
<dbReference type="PANTHER" id="PTHR43133:SF8">
    <property type="entry name" value="RNA POLYMERASE SIGMA FACTOR HI_1459-RELATED"/>
    <property type="match status" value="1"/>
</dbReference>
<evidence type="ECO:0000313" key="9">
    <source>
        <dbReference type="Proteomes" id="UP000626244"/>
    </source>
</evidence>
<dbReference type="AlphaFoldDB" id="A0A8J3AIB6"/>
<evidence type="ECO:0000259" key="6">
    <source>
        <dbReference type="Pfam" id="PF04542"/>
    </source>
</evidence>
<evidence type="ECO:0000256" key="3">
    <source>
        <dbReference type="ARBA" id="ARBA00023082"/>
    </source>
</evidence>
<dbReference type="Proteomes" id="UP000626244">
    <property type="component" value="Unassembled WGS sequence"/>
</dbReference>
<accession>A0A8J3AIB6</accession>
<evidence type="ECO:0000313" key="8">
    <source>
        <dbReference type="EMBL" id="GGI13928.1"/>
    </source>
</evidence>
<dbReference type="InterPro" id="IPR014284">
    <property type="entry name" value="RNA_pol_sigma-70_dom"/>
</dbReference>
<evidence type="ECO:0000259" key="7">
    <source>
        <dbReference type="Pfam" id="PF08281"/>
    </source>
</evidence>
<dbReference type="InterPro" id="IPR039425">
    <property type="entry name" value="RNA_pol_sigma-70-like"/>
</dbReference>
<dbReference type="SUPFAM" id="SSF88659">
    <property type="entry name" value="Sigma3 and sigma4 domains of RNA polymerase sigma factors"/>
    <property type="match status" value="1"/>
</dbReference>
<keyword evidence="5" id="KW-0804">Transcription</keyword>
<dbReference type="OrthoDB" id="2381154at2"/>
<gene>
    <name evidence="8" type="ORF">GCM10007380_20390</name>
</gene>
<protein>
    <recommendedName>
        <fullName evidence="10">RNA polymerase subunit sigma</fullName>
    </recommendedName>
</protein>
<comment type="similarity">
    <text evidence="1">Belongs to the sigma-70 factor family. ECF subfamily.</text>
</comment>
<feature type="domain" description="RNA polymerase sigma-70 region 2" evidence="6">
    <location>
        <begin position="25"/>
        <end position="86"/>
    </location>
</feature>
<dbReference type="PANTHER" id="PTHR43133">
    <property type="entry name" value="RNA POLYMERASE ECF-TYPE SIGMA FACTO"/>
    <property type="match status" value="1"/>
</dbReference>
<dbReference type="NCBIfam" id="TIGR02937">
    <property type="entry name" value="sigma70-ECF"/>
    <property type="match status" value="1"/>
</dbReference>
<dbReference type="GO" id="GO:0003677">
    <property type="term" value="F:DNA binding"/>
    <property type="evidence" value="ECO:0007669"/>
    <property type="project" value="UniProtKB-KW"/>
</dbReference>
<dbReference type="InterPro" id="IPR013325">
    <property type="entry name" value="RNA_pol_sigma_r2"/>
</dbReference>
<dbReference type="Pfam" id="PF08281">
    <property type="entry name" value="Sigma70_r4_2"/>
    <property type="match status" value="1"/>
</dbReference>
<reference evidence="9" key="1">
    <citation type="journal article" date="2019" name="Int. J. Syst. Evol. Microbiol.">
        <title>The Global Catalogue of Microorganisms (GCM) 10K type strain sequencing project: providing services to taxonomists for standard genome sequencing and annotation.</title>
        <authorList>
            <consortium name="The Broad Institute Genomics Platform"/>
            <consortium name="The Broad Institute Genome Sequencing Center for Infectious Disease"/>
            <person name="Wu L."/>
            <person name="Ma J."/>
        </authorList>
    </citation>
    <scope>NUCLEOTIDE SEQUENCE [LARGE SCALE GENOMIC DNA]</scope>
    <source>
        <strain evidence="9">CGMCC 1.14993</strain>
    </source>
</reference>
<keyword evidence="2" id="KW-0805">Transcription regulation</keyword>
<dbReference type="Gene3D" id="1.10.1740.10">
    <property type="match status" value="1"/>
</dbReference>
<dbReference type="InterPro" id="IPR007627">
    <property type="entry name" value="RNA_pol_sigma70_r2"/>
</dbReference>
<sequence length="239" mass="28219">MSSKLGLHSIEKGIQGERSEEYYWMEHYPKLQRYCRFLAQNEWDGDDIAQETFFKAVKYYEREKMTSALLNKIAYNHWIDTLRKRKDETISPDIEHSQTAVNDQIVDKMNSVDLLLQNFTPKQAVIFFLKEAFQYRFKEIADILETSEMAIKSSLHRAKKRLEKTNKEEQSFSVEYFWDVEDREQLDKLFHEALEVQDPTVLIQAIPSLDCIVESPKMLLRNFQARRTQTPSSTLCMAA</sequence>
<dbReference type="InterPro" id="IPR013324">
    <property type="entry name" value="RNA_pol_sigma_r3/r4-like"/>
</dbReference>
<evidence type="ECO:0000256" key="2">
    <source>
        <dbReference type="ARBA" id="ARBA00023015"/>
    </source>
</evidence>
<dbReference type="EMBL" id="BMHB01000001">
    <property type="protein sequence ID" value="GGI13928.1"/>
    <property type="molecule type" value="Genomic_DNA"/>
</dbReference>
<dbReference type="SUPFAM" id="SSF88946">
    <property type="entry name" value="Sigma2 domain of RNA polymerase sigma factors"/>
    <property type="match status" value="1"/>
</dbReference>
<evidence type="ECO:0000256" key="4">
    <source>
        <dbReference type="ARBA" id="ARBA00023125"/>
    </source>
</evidence>
<evidence type="ECO:0000256" key="5">
    <source>
        <dbReference type="ARBA" id="ARBA00023163"/>
    </source>
</evidence>
<dbReference type="InterPro" id="IPR013249">
    <property type="entry name" value="RNA_pol_sigma70_r4_t2"/>
</dbReference>
<dbReference type="GO" id="GO:0016987">
    <property type="term" value="F:sigma factor activity"/>
    <property type="evidence" value="ECO:0007669"/>
    <property type="project" value="UniProtKB-KW"/>
</dbReference>
<evidence type="ECO:0008006" key="10">
    <source>
        <dbReference type="Google" id="ProtNLM"/>
    </source>
</evidence>
<organism evidence="8 9">
    <name type="scientific">Gottfriedia solisilvae</name>
    <dbReference type="NCBI Taxonomy" id="1516104"/>
    <lineage>
        <taxon>Bacteria</taxon>
        <taxon>Bacillati</taxon>
        <taxon>Bacillota</taxon>
        <taxon>Bacilli</taxon>
        <taxon>Bacillales</taxon>
        <taxon>Bacillaceae</taxon>
        <taxon>Gottfriedia</taxon>
    </lineage>
</organism>
<evidence type="ECO:0000256" key="1">
    <source>
        <dbReference type="ARBA" id="ARBA00010641"/>
    </source>
</evidence>
<name>A0A8J3AIB6_9BACI</name>